<evidence type="ECO:0000313" key="5">
    <source>
        <dbReference type="Proteomes" id="UP000675880"/>
    </source>
</evidence>
<dbReference type="InterPro" id="IPR011006">
    <property type="entry name" value="CheY-like_superfamily"/>
</dbReference>
<feature type="domain" description="Response regulatory" evidence="3">
    <location>
        <begin position="9"/>
        <end position="123"/>
    </location>
</feature>
<reference evidence="4 5" key="1">
    <citation type="submission" date="2021-02" db="EMBL/GenBank/DDBJ databases">
        <authorList>
            <person name="Han P."/>
        </authorList>
    </citation>
    <scope>NUCLEOTIDE SEQUENCE [LARGE SCALE GENOMIC DNA]</scope>
    <source>
        <strain evidence="4">Candidatus Nitrospira sp. ZN2</strain>
    </source>
</reference>
<feature type="modified residue" description="4-aspartylphosphate" evidence="2">
    <location>
        <position position="58"/>
    </location>
</feature>
<dbReference type="InterPro" id="IPR001789">
    <property type="entry name" value="Sig_transdc_resp-reg_receiver"/>
</dbReference>
<protein>
    <submittedName>
        <fullName evidence="4">Response regulator with ATPase domain</fullName>
    </submittedName>
</protein>
<dbReference type="Gene3D" id="3.30.565.10">
    <property type="entry name" value="Histidine kinase-like ATPase, C-terminal domain"/>
    <property type="match status" value="1"/>
</dbReference>
<dbReference type="SUPFAM" id="SSF52172">
    <property type="entry name" value="CheY-like"/>
    <property type="match status" value="1"/>
</dbReference>
<evidence type="ECO:0000313" key="4">
    <source>
        <dbReference type="EMBL" id="CAE6775898.1"/>
    </source>
</evidence>
<accession>A0ABN7LYF4</accession>
<organism evidence="4 5">
    <name type="scientific">Nitrospira defluvii</name>
    <dbReference type="NCBI Taxonomy" id="330214"/>
    <lineage>
        <taxon>Bacteria</taxon>
        <taxon>Pseudomonadati</taxon>
        <taxon>Nitrospirota</taxon>
        <taxon>Nitrospiria</taxon>
        <taxon>Nitrospirales</taxon>
        <taxon>Nitrospiraceae</taxon>
        <taxon>Nitrospira</taxon>
    </lineage>
</organism>
<proteinExistence type="predicted"/>
<dbReference type="InterPro" id="IPR003594">
    <property type="entry name" value="HATPase_dom"/>
</dbReference>
<keyword evidence="5" id="KW-1185">Reference proteome</keyword>
<dbReference type="RefSeq" id="WP_213043320.1">
    <property type="nucleotide sequence ID" value="NZ_CAJNBJ010000017.1"/>
</dbReference>
<sequence>MTVPGSSQTLLTVIPDADALALTLEQATSRNLSVVTAPDPKAALAMVEMARPEIVITDLFLPGRMGLVLIQDIHKRAPATATIASTQTTEQGTILAAIRAGATDYLPLPTSGKEIGLALDRAIQRLSRPVEAIPGIDRLDYRVTIGTDPHHVEACVSWLMEQTAGNLPESQRLHLQATLIELIVNAVEHGSLEIQYHEKRQALSTDRFDALIEARRRDPRFAERRVVVQAGYDLRHRRLHYAIADEGNGFAWNRLLTRGNQPCDSHDANGRGVFLSKAFFPDLTYNEQGTQVTFSVPLP</sequence>
<dbReference type="InterPro" id="IPR036890">
    <property type="entry name" value="HATPase_C_sf"/>
</dbReference>
<dbReference type="InterPro" id="IPR050595">
    <property type="entry name" value="Bact_response_regulator"/>
</dbReference>
<dbReference type="PROSITE" id="PS50110">
    <property type="entry name" value="RESPONSE_REGULATORY"/>
    <property type="match status" value="1"/>
</dbReference>
<dbReference type="PANTHER" id="PTHR44591">
    <property type="entry name" value="STRESS RESPONSE REGULATOR PROTEIN 1"/>
    <property type="match status" value="1"/>
</dbReference>
<gene>
    <name evidence="4" type="ORF">NSPZN2_40515</name>
</gene>
<evidence type="ECO:0000256" key="1">
    <source>
        <dbReference type="ARBA" id="ARBA00022553"/>
    </source>
</evidence>
<keyword evidence="1 2" id="KW-0597">Phosphoprotein</keyword>
<dbReference type="Gene3D" id="3.40.50.2300">
    <property type="match status" value="1"/>
</dbReference>
<dbReference type="Proteomes" id="UP000675880">
    <property type="component" value="Unassembled WGS sequence"/>
</dbReference>
<dbReference type="SMART" id="SM00448">
    <property type="entry name" value="REC"/>
    <property type="match status" value="1"/>
</dbReference>
<dbReference type="Pfam" id="PF13581">
    <property type="entry name" value="HATPase_c_2"/>
    <property type="match status" value="1"/>
</dbReference>
<dbReference type="Pfam" id="PF00072">
    <property type="entry name" value="Response_reg"/>
    <property type="match status" value="1"/>
</dbReference>
<dbReference type="PANTHER" id="PTHR44591:SF3">
    <property type="entry name" value="RESPONSE REGULATORY DOMAIN-CONTAINING PROTEIN"/>
    <property type="match status" value="1"/>
</dbReference>
<comment type="caution">
    <text evidence="4">The sequence shown here is derived from an EMBL/GenBank/DDBJ whole genome shotgun (WGS) entry which is preliminary data.</text>
</comment>
<dbReference type="EMBL" id="CAJNBJ010000017">
    <property type="protein sequence ID" value="CAE6775898.1"/>
    <property type="molecule type" value="Genomic_DNA"/>
</dbReference>
<name>A0ABN7LYF4_9BACT</name>
<evidence type="ECO:0000256" key="2">
    <source>
        <dbReference type="PROSITE-ProRule" id="PRU00169"/>
    </source>
</evidence>
<evidence type="ECO:0000259" key="3">
    <source>
        <dbReference type="PROSITE" id="PS50110"/>
    </source>
</evidence>